<feature type="transmembrane region" description="Helical" evidence="6">
    <location>
        <begin position="359"/>
        <end position="384"/>
    </location>
</feature>
<evidence type="ECO:0000256" key="4">
    <source>
        <dbReference type="ARBA" id="ARBA00022989"/>
    </source>
</evidence>
<feature type="transmembrane region" description="Helical" evidence="6">
    <location>
        <begin position="285"/>
        <end position="303"/>
    </location>
</feature>
<feature type="transmembrane region" description="Helical" evidence="6">
    <location>
        <begin position="12"/>
        <end position="32"/>
    </location>
</feature>
<dbReference type="Proteomes" id="UP001372526">
    <property type="component" value="Unassembled WGS sequence"/>
</dbReference>
<feature type="transmembrane region" description="Helical" evidence="6">
    <location>
        <begin position="160"/>
        <end position="178"/>
    </location>
</feature>
<evidence type="ECO:0000256" key="2">
    <source>
        <dbReference type="ARBA" id="ARBA00022475"/>
    </source>
</evidence>
<dbReference type="PIRSF" id="PIRSF038958">
    <property type="entry name" value="PG_synth_SpoVB"/>
    <property type="match status" value="1"/>
</dbReference>
<accession>A0ABU8FNP4</accession>
<feature type="transmembrane region" description="Helical" evidence="6">
    <location>
        <begin position="85"/>
        <end position="110"/>
    </location>
</feature>
<dbReference type="PANTHER" id="PTHR30250:SF29">
    <property type="entry name" value="POLYSACCHARIDE BIOSYNTHESIS PROTEIN C-TERMINAL DOMAIN-CONTAINING PROTEIN"/>
    <property type="match status" value="1"/>
</dbReference>
<evidence type="ECO:0000256" key="6">
    <source>
        <dbReference type="SAM" id="Phobius"/>
    </source>
</evidence>
<evidence type="ECO:0000256" key="5">
    <source>
        <dbReference type="ARBA" id="ARBA00023136"/>
    </source>
</evidence>
<feature type="transmembrane region" description="Helical" evidence="6">
    <location>
        <begin position="231"/>
        <end position="255"/>
    </location>
</feature>
<name>A0ABU8FNP4_9BACI</name>
<evidence type="ECO:0000313" key="8">
    <source>
        <dbReference type="Proteomes" id="UP001372526"/>
    </source>
</evidence>
<proteinExistence type="predicted"/>
<keyword evidence="3 6" id="KW-0812">Transmembrane</keyword>
<keyword evidence="2" id="KW-1003">Cell membrane</keyword>
<evidence type="ECO:0000256" key="3">
    <source>
        <dbReference type="ARBA" id="ARBA00022692"/>
    </source>
</evidence>
<feature type="transmembrane region" description="Helical" evidence="6">
    <location>
        <begin position="52"/>
        <end position="73"/>
    </location>
</feature>
<dbReference type="PANTHER" id="PTHR30250">
    <property type="entry name" value="PST FAMILY PREDICTED COLANIC ACID TRANSPORTER"/>
    <property type="match status" value="1"/>
</dbReference>
<feature type="transmembrane region" description="Helical" evidence="6">
    <location>
        <begin position="184"/>
        <end position="210"/>
    </location>
</feature>
<feature type="transmembrane region" description="Helical" evidence="6">
    <location>
        <begin position="122"/>
        <end position="139"/>
    </location>
</feature>
<sequence length="533" mass="58032">METKKYHAFWRGAIILTIASFVTKVLSAFYRIPYQNIAGDIGFYIYQQIYPFYGFCLILATYGFPIIISKMIAERLERGERKEAEAIICISFWFLLAIGIIGCSVLFFGAHTIASLMGDANLEKLICVIAFSFLLMPFLSVARGYFQGFGNMIPTAVSQVIEQTIRVSIIVFLSLFLIKKGVDLYTVGAGAMFGSIAGGFIGVIVLLFYLRKDFCSIFLQSLKGISNKKTIIRTLFWQGIAICVSNLVLIFIQMADSISLYSLLVQNGEPVEIAKMLKGVYDRSIPLMQLGTVVTTSFSLSLIPMITAAKERGDQVFIREKIQLAIKITFVIGLAASLGLASIIRPTNIMLFANGNGSVVLGILAVSILFSSLAITTASILQGLGQTVKPALFVVIGACVKLLLNYMFVPYFGVIGAAVATVIALLCIAILNSVLLIQVVNEPLIQKKPIVGVTIGALSMVLVLAGFMYMFERFGLQANEAHRGLAAIQALLCVGVGGLLYVFLILKLQVFTAQELGAVMKHEKVQTSLKKSG</sequence>
<dbReference type="EMBL" id="JBAWSX010000025">
    <property type="protein sequence ID" value="MEI4804317.1"/>
    <property type="molecule type" value="Genomic_DNA"/>
</dbReference>
<gene>
    <name evidence="7" type="ORF">WAZ07_24545</name>
</gene>
<keyword evidence="8" id="KW-1185">Reference proteome</keyword>
<feature type="transmembrane region" description="Helical" evidence="6">
    <location>
        <begin position="391"/>
        <end position="409"/>
    </location>
</feature>
<feature type="transmembrane region" description="Helical" evidence="6">
    <location>
        <begin position="449"/>
        <end position="471"/>
    </location>
</feature>
<dbReference type="InterPro" id="IPR050833">
    <property type="entry name" value="Poly_Biosynth_Transport"/>
</dbReference>
<dbReference type="InterPro" id="IPR002797">
    <property type="entry name" value="Polysacc_synth"/>
</dbReference>
<evidence type="ECO:0000313" key="7">
    <source>
        <dbReference type="EMBL" id="MEI4804317.1"/>
    </source>
</evidence>
<comment type="caution">
    <text evidence="7">The sequence shown here is derived from an EMBL/GenBank/DDBJ whole genome shotgun (WGS) entry which is preliminary data.</text>
</comment>
<reference evidence="7 8" key="1">
    <citation type="submission" date="2024-01" db="EMBL/GenBank/DDBJ databases">
        <title>Seven novel Bacillus-like species.</title>
        <authorList>
            <person name="Liu G."/>
        </authorList>
    </citation>
    <scope>NUCLEOTIDE SEQUENCE [LARGE SCALE GENOMIC DNA]</scope>
    <source>
        <strain evidence="7 8">FJAT-51639</strain>
    </source>
</reference>
<keyword evidence="4 6" id="KW-1133">Transmembrane helix</keyword>
<dbReference type="Pfam" id="PF01943">
    <property type="entry name" value="Polysacc_synt"/>
    <property type="match status" value="1"/>
</dbReference>
<feature type="transmembrane region" description="Helical" evidence="6">
    <location>
        <begin position="483"/>
        <end position="506"/>
    </location>
</feature>
<organism evidence="7 8">
    <name type="scientific">Bacillus bruguierae</name>
    <dbReference type="NCBI Taxonomy" id="3127667"/>
    <lineage>
        <taxon>Bacteria</taxon>
        <taxon>Bacillati</taxon>
        <taxon>Bacillota</taxon>
        <taxon>Bacilli</taxon>
        <taxon>Bacillales</taxon>
        <taxon>Bacillaceae</taxon>
        <taxon>Bacillus</taxon>
    </lineage>
</organism>
<dbReference type="CDD" id="cd13124">
    <property type="entry name" value="MATE_SpoVB_like"/>
    <property type="match status" value="1"/>
</dbReference>
<keyword evidence="5 6" id="KW-0472">Membrane</keyword>
<comment type="subcellular location">
    <subcellularLocation>
        <location evidence="1">Cell membrane</location>
        <topology evidence="1">Multi-pass membrane protein</topology>
    </subcellularLocation>
</comment>
<protein>
    <submittedName>
        <fullName evidence="7">Polysaccharide biosynthesis protein</fullName>
    </submittedName>
</protein>
<dbReference type="RefSeq" id="WP_336474504.1">
    <property type="nucleotide sequence ID" value="NZ_JBAWSX010000025.1"/>
</dbReference>
<evidence type="ECO:0000256" key="1">
    <source>
        <dbReference type="ARBA" id="ARBA00004651"/>
    </source>
</evidence>
<dbReference type="InterPro" id="IPR024923">
    <property type="entry name" value="PG_synth_SpoVB"/>
</dbReference>
<feature type="transmembrane region" description="Helical" evidence="6">
    <location>
        <begin position="415"/>
        <end position="437"/>
    </location>
</feature>
<feature type="transmembrane region" description="Helical" evidence="6">
    <location>
        <begin position="324"/>
        <end position="344"/>
    </location>
</feature>